<dbReference type="Proteomes" id="UP001208570">
    <property type="component" value="Unassembled WGS sequence"/>
</dbReference>
<dbReference type="Pfam" id="PF21680">
    <property type="entry name" value="GIDA_C_1st"/>
    <property type="match status" value="1"/>
</dbReference>
<feature type="domain" description="tRNA uridine 5-carboxymethylaminomethyl modification enzyme C-terminal N-terninal subdomain" evidence="5">
    <location>
        <begin position="184"/>
        <end position="280"/>
    </location>
</feature>
<dbReference type="InterPro" id="IPR049312">
    <property type="entry name" value="GIDA_C_N"/>
</dbReference>
<name>A0AAD9JBX5_9ANNE</name>
<gene>
    <name evidence="6" type="ORF">LSH36_451g02016</name>
</gene>
<organism evidence="6 7">
    <name type="scientific">Paralvinella palmiformis</name>
    <dbReference type="NCBI Taxonomy" id="53620"/>
    <lineage>
        <taxon>Eukaryota</taxon>
        <taxon>Metazoa</taxon>
        <taxon>Spiralia</taxon>
        <taxon>Lophotrochozoa</taxon>
        <taxon>Annelida</taxon>
        <taxon>Polychaeta</taxon>
        <taxon>Sedentaria</taxon>
        <taxon>Canalipalpata</taxon>
        <taxon>Terebellida</taxon>
        <taxon>Terebelliformia</taxon>
        <taxon>Alvinellidae</taxon>
        <taxon>Paralvinella</taxon>
    </lineage>
</organism>
<comment type="cofactor">
    <cofactor evidence="1">
        <name>FAD</name>
        <dbReference type="ChEBI" id="CHEBI:57692"/>
    </cofactor>
</comment>
<dbReference type="GO" id="GO:0005829">
    <property type="term" value="C:cytosol"/>
    <property type="evidence" value="ECO:0007669"/>
    <property type="project" value="TreeGrafter"/>
</dbReference>
<dbReference type="Gene3D" id="3.50.50.60">
    <property type="entry name" value="FAD/NAD(P)-binding domain"/>
    <property type="match status" value="2"/>
</dbReference>
<dbReference type="GO" id="GO:0050660">
    <property type="term" value="F:flavin adenine dinucleotide binding"/>
    <property type="evidence" value="ECO:0007669"/>
    <property type="project" value="InterPro"/>
</dbReference>
<keyword evidence="2" id="KW-0285">Flavoprotein</keyword>
<evidence type="ECO:0000256" key="1">
    <source>
        <dbReference type="ARBA" id="ARBA00001974"/>
    </source>
</evidence>
<evidence type="ECO:0000256" key="2">
    <source>
        <dbReference type="ARBA" id="ARBA00022630"/>
    </source>
</evidence>
<dbReference type="PANTHER" id="PTHR11806">
    <property type="entry name" value="GLUCOSE INHIBITED DIVISION PROTEIN A"/>
    <property type="match status" value="1"/>
</dbReference>
<dbReference type="InterPro" id="IPR036188">
    <property type="entry name" value="FAD/NAD-bd_sf"/>
</dbReference>
<reference evidence="6" key="1">
    <citation type="journal article" date="2023" name="Mol. Biol. Evol.">
        <title>Third-Generation Sequencing Reveals the Adaptive Role of the Epigenome in Three Deep-Sea Polychaetes.</title>
        <authorList>
            <person name="Perez M."/>
            <person name="Aroh O."/>
            <person name="Sun Y."/>
            <person name="Lan Y."/>
            <person name="Juniper S.K."/>
            <person name="Young C.R."/>
            <person name="Angers B."/>
            <person name="Qian P.Y."/>
        </authorList>
    </citation>
    <scope>NUCLEOTIDE SEQUENCE</scope>
    <source>
        <strain evidence="6">P08H-3</strain>
    </source>
</reference>
<evidence type="ECO:0000313" key="6">
    <source>
        <dbReference type="EMBL" id="KAK2149465.1"/>
    </source>
</evidence>
<dbReference type="AlphaFoldDB" id="A0AAD9JBX5"/>
<evidence type="ECO:0000259" key="5">
    <source>
        <dbReference type="Pfam" id="PF21680"/>
    </source>
</evidence>
<evidence type="ECO:0000256" key="3">
    <source>
        <dbReference type="ARBA" id="ARBA00022827"/>
    </source>
</evidence>
<protein>
    <submittedName>
        <fullName evidence="6">Uncharacterized protein</fullName>
    </submittedName>
</protein>
<proteinExistence type="predicted"/>
<feature type="domain" description="MnmG N-terminal" evidence="4">
    <location>
        <begin position="17"/>
        <end position="99"/>
    </location>
</feature>
<dbReference type="EMBL" id="JAODUP010000451">
    <property type="protein sequence ID" value="KAK2149465.1"/>
    <property type="molecule type" value="Genomic_DNA"/>
</dbReference>
<dbReference type="InterPro" id="IPR040131">
    <property type="entry name" value="MnmG_N"/>
</dbReference>
<keyword evidence="7" id="KW-1185">Reference proteome</keyword>
<evidence type="ECO:0000259" key="4">
    <source>
        <dbReference type="Pfam" id="PF01134"/>
    </source>
</evidence>
<dbReference type="Pfam" id="PF01134">
    <property type="entry name" value="GIDA"/>
    <property type="match status" value="1"/>
</dbReference>
<dbReference type="GO" id="GO:0002098">
    <property type="term" value="P:tRNA wobble uridine modification"/>
    <property type="evidence" value="ECO:0007669"/>
    <property type="project" value="TreeGrafter"/>
</dbReference>
<dbReference type="InterPro" id="IPR002218">
    <property type="entry name" value="MnmG-rel"/>
</dbReference>
<accession>A0AAD9JBX5</accession>
<dbReference type="GO" id="GO:0030488">
    <property type="term" value="P:tRNA methylation"/>
    <property type="evidence" value="ECO:0007669"/>
    <property type="project" value="TreeGrafter"/>
</dbReference>
<comment type="caution">
    <text evidence="6">The sequence shown here is derived from an EMBL/GenBank/DDBJ whole genome shotgun (WGS) entry which is preliminary data.</text>
</comment>
<sequence length="321" mass="36460">MSLTMTHLSQLCRLLPGLTTDVVYPQGLSCTLPANLQTELVHCIPGLEKAEIVQPGYGVEYDFIDPRQLRRSLETVYIQNLFLAGQINGTTGYEEAAAQQRLRHPPGESPDLSCTPQIRYMLRPKSGESWLIDDDERSGVVAGVNAVLRLRGRAPLIVDRTEGYVGVLIDDLTTHGYEVGCVSEERHRRVLYVKDWLQTNTEALDSFTRTTQQWRQILDSRPSIHTVQKSAFDLFGGGHLTAETLAEKLPDPFGHLTEDPELARRLQIEASYKSFLVRQQEEVDEVRHEESLELPVDMDYNRSFDFTMTLKYLAEFVPPQR</sequence>
<evidence type="ECO:0000313" key="7">
    <source>
        <dbReference type="Proteomes" id="UP001208570"/>
    </source>
</evidence>
<keyword evidence="3" id="KW-0274">FAD</keyword>
<dbReference type="PANTHER" id="PTHR11806:SF0">
    <property type="entry name" value="PROTEIN MTO1 HOMOLOG, MITOCHONDRIAL"/>
    <property type="match status" value="1"/>
</dbReference>